<dbReference type="GO" id="GO:0005524">
    <property type="term" value="F:ATP binding"/>
    <property type="evidence" value="ECO:0007669"/>
    <property type="project" value="UniProtKB-KW"/>
</dbReference>
<dbReference type="EMBL" id="JACRSQ010000016">
    <property type="protein sequence ID" value="MBC8544106.1"/>
    <property type="molecule type" value="Genomic_DNA"/>
</dbReference>
<dbReference type="PROSITE" id="PS51987">
    <property type="entry name" value="GS_CATALYTIC"/>
    <property type="match status" value="1"/>
</dbReference>
<dbReference type="Pfam" id="PF03951">
    <property type="entry name" value="Gln-synt_N"/>
    <property type="match status" value="1"/>
</dbReference>
<dbReference type="InterPro" id="IPR008147">
    <property type="entry name" value="Gln_synt_N"/>
</dbReference>
<comment type="similarity">
    <text evidence="1 5 6">Belongs to the glutamine synthetase family.</text>
</comment>
<reference evidence="9" key="1">
    <citation type="submission" date="2020-08" db="EMBL/GenBank/DDBJ databases">
        <title>Genome public.</title>
        <authorList>
            <person name="Liu C."/>
            <person name="Sun Q."/>
        </authorList>
    </citation>
    <scope>NUCLEOTIDE SEQUENCE</scope>
    <source>
        <strain evidence="9">NSJ-32</strain>
    </source>
</reference>
<feature type="domain" description="GS catalytic" evidence="8">
    <location>
        <begin position="107"/>
        <end position="439"/>
    </location>
</feature>
<evidence type="ECO:0000256" key="1">
    <source>
        <dbReference type="ARBA" id="ARBA00009897"/>
    </source>
</evidence>
<dbReference type="InterPro" id="IPR014746">
    <property type="entry name" value="Gln_synth/guanido_kin_cat_dom"/>
</dbReference>
<dbReference type="InterPro" id="IPR036651">
    <property type="entry name" value="Gln_synt_N_sf"/>
</dbReference>
<gene>
    <name evidence="9" type="ORF">H8730_11165</name>
</gene>
<keyword evidence="3" id="KW-0547">Nucleotide-binding</keyword>
<dbReference type="GO" id="GO:0006542">
    <property type="term" value="P:glutamine biosynthetic process"/>
    <property type="evidence" value="ECO:0007669"/>
    <property type="project" value="InterPro"/>
</dbReference>
<evidence type="ECO:0000256" key="2">
    <source>
        <dbReference type="ARBA" id="ARBA00022598"/>
    </source>
</evidence>
<evidence type="ECO:0000256" key="4">
    <source>
        <dbReference type="ARBA" id="ARBA00022840"/>
    </source>
</evidence>
<accession>A0A926DU41</accession>
<dbReference type="PANTHER" id="PTHR43785">
    <property type="entry name" value="GAMMA-GLUTAMYLPUTRESCINE SYNTHETASE"/>
    <property type="match status" value="1"/>
</dbReference>
<proteinExistence type="inferred from homology"/>
<dbReference type="AlphaFoldDB" id="A0A926DU41"/>
<evidence type="ECO:0000259" key="8">
    <source>
        <dbReference type="PROSITE" id="PS51987"/>
    </source>
</evidence>
<keyword evidence="10" id="KW-1185">Reference proteome</keyword>
<organism evidence="9 10">
    <name type="scientific">Bianquea renquensis</name>
    <dbReference type="NCBI Taxonomy" id="2763661"/>
    <lineage>
        <taxon>Bacteria</taxon>
        <taxon>Bacillati</taxon>
        <taxon>Bacillota</taxon>
        <taxon>Clostridia</taxon>
        <taxon>Eubacteriales</taxon>
        <taxon>Bianqueaceae</taxon>
        <taxon>Bianquea</taxon>
    </lineage>
</organism>
<name>A0A926DU41_9FIRM</name>
<dbReference type="RefSeq" id="WP_177719159.1">
    <property type="nucleotide sequence ID" value="NZ_JACRSQ010000016.1"/>
</dbReference>
<dbReference type="SUPFAM" id="SSF55931">
    <property type="entry name" value="Glutamine synthetase/guanido kinase"/>
    <property type="match status" value="1"/>
</dbReference>
<dbReference type="Gene3D" id="3.10.20.70">
    <property type="entry name" value="Glutamine synthetase, N-terminal domain"/>
    <property type="match status" value="1"/>
</dbReference>
<comment type="caution">
    <text evidence="9">The sequence shown here is derived from an EMBL/GenBank/DDBJ whole genome shotgun (WGS) entry which is preliminary data.</text>
</comment>
<evidence type="ECO:0000259" key="7">
    <source>
        <dbReference type="PROSITE" id="PS51986"/>
    </source>
</evidence>
<dbReference type="Proteomes" id="UP000657006">
    <property type="component" value="Unassembled WGS sequence"/>
</dbReference>
<protein>
    <submittedName>
        <fullName evidence="9">Glutamine synthetase</fullName>
    </submittedName>
</protein>
<feature type="domain" description="GS beta-grasp" evidence="7">
    <location>
        <begin position="15"/>
        <end position="100"/>
    </location>
</feature>
<dbReference type="PANTHER" id="PTHR43785:SF12">
    <property type="entry name" value="TYPE-1 GLUTAMINE SYNTHETASE 2"/>
    <property type="match status" value="1"/>
</dbReference>
<keyword evidence="2" id="KW-0436">Ligase</keyword>
<evidence type="ECO:0000313" key="9">
    <source>
        <dbReference type="EMBL" id="MBC8544106.1"/>
    </source>
</evidence>
<dbReference type="PROSITE" id="PS51986">
    <property type="entry name" value="GS_BETA_GRASP"/>
    <property type="match status" value="1"/>
</dbReference>
<dbReference type="Pfam" id="PF00120">
    <property type="entry name" value="Gln-synt_C"/>
    <property type="match status" value="1"/>
</dbReference>
<dbReference type="SMART" id="SM01230">
    <property type="entry name" value="Gln-synt_C"/>
    <property type="match status" value="1"/>
</dbReference>
<evidence type="ECO:0000256" key="3">
    <source>
        <dbReference type="ARBA" id="ARBA00022741"/>
    </source>
</evidence>
<sequence length="439" mass="49681">MKYKASEILQFVEENDVKFIRLAFCDVYGHQKNIAIMPDELPRAFETGISFAASAVEGFMNVKESDLFLIPDPSTLTVLPWRPSHGRVVRFFCDIRHPDGTPFAGDGRQLLKQAVAELNALGLTCQVGTECEFYLFELDEKGNPTSIPQDRAGYCDIAPLDRGENVRREICLTLEEMGIKPESSHHEHGPGQNEVDFRYSDALTAADNVIHFESVVKTIANRNGLCASFMPKPLADAWGSGLHINLSLFRDGVNIFRTDGYSHNQEAESFIAGILDRICEITLFLNPITNSYRRLGNSEAPGYISWSHQNRSQLIRIPATVGERSRMELRSPDLACNPYLAFTLLIKAGLEGIREHKKLPAPLNLDLFTASEEELQTLQKLPRSLKEALDAAVKSTFLQQVMPEKIRSFYLKAKKEQWKQFKEAEDKQELEHRLYFIQV</sequence>
<dbReference type="InterPro" id="IPR008146">
    <property type="entry name" value="Gln_synth_cat_dom"/>
</dbReference>
<dbReference type="GO" id="GO:0004356">
    <property type="term" value="F:glutamine synthetase activity"/>
    <property type="evidence" value="ECO:0007669"/>
    <property type="project" value="InterPro"/>
</dbReference>
<keyword evidence="4" id="KW-0067">ATP-binding</keyword>
<evidence type="ECO:0000313" key="10">
    <source>
        <dbReference type="Proteomes" id="UP000657006"/>
    </source>
</evidence>
<dbReference type="SUPFAM" id="SSF54368">
    <property type="entry name" value="Glutamine synthetase, N-terminal domain"/>
    <property type="match status" value="1"/>
</dbReference>
<evidence type="ECO:0000256" key="5">
    <source>
        <dbReference type="PROSITE-ProRule" id="PRU01330"/>
    </source>
</evidence>
<evidence type="ECO:0000256" key="6">
    <source>
        <dbReference type="RuleBase" id="RU000384"/>
    </source>
</evidence>
<dbReference type="Gene3D" id="3.30.590.10">
    <property type="entry name" value="Glutamine synthetase/guanido kinase, catalytic domain"/>
    <property type="match status" value="1"/>
</dbReference>